<accession>A0AAU1I8Q8</accession>
<proteinExistence type="predicted"/>
<dbReference type="InterPro" id="IPR019587">
    <property type="entry name" value="Polyketide_cyclase/dehydratase"/>
</dbReference>
<organism evidence="1">
    <name type="scientific">Streptomyces sp. NBC_00180</name>
    <dbReference type="NCBI Taxonomy" id="2903632"/>
    <lineage>
        <taxon>Bacteria</taxon>
        <taxon>Bacillati</taxon>
        <taxon>Actinomycetota</taxon>
        <taxon>Actinomycetes</taxon>
        <taxon>Kitasatosporales</taxon>
        <taxon>Streptomycetaceae</taxon>
        <taxon>Streptomyces</taxon>
    </lineage>
</organism>
<gene>
    <name evidence="1" type="ORF">OG477_40030</name>
</gene>
<protein>
    <submittedName>
        <fullName evidence="1">SRPBCC family protein</fullName>
    </submittedName>
</protein>
<dbReference type="AlphaFoldDB" id="A0AAU1I8Q8"/>
<dbReference type="InterPro" id="IPR023393">
    <property type="entry name" value="START-like_dom_sf"/>
</dbReference>
<dbReference type="SUPFAM" id="SSF55961">
    <property type="entry name" value="Bet v1-like"/>
    <property type="match status" value="1"/>
</dbReference>
<evidence type="ECO:0000313" key="1">
    <source>
        <dbReference type="EMBL" id="WTP91155.1"/>
    </source>
</evidence>
<dbReference type="Gene3D" id="3.30.530.20">
    <property type="match status" value="1"/>
</dbReference>
<name>A0AAU1I8Q8_9ACTN</name>
<sequence>MTYPTAIDENAPIVADHSIRIAASLERVWHLHTGIASWPAWQHAITEARLDGPIAPGSTFHWATAGLTIDSTIYAVDAERHRILWGGPAHGITGVHEWTFTEDGDWVVVRTRESWAGAPIDADRDNLAAALNDSLASWLDALKKAAETATQ</sequence>
<dbReference type="Pfam" id="PF10604">
    <property type="entry name" value="Polyketide_cyc2"/>
    <property type="match status" value="1"/>
</dbReference>
<reference evidence="1" key="1">
    <citation type="submission" date="2022-10" db="EMBL/GenBank/DDBJ databases">
        <title>The complete genomes of actinobacterial strains from the NBC collection.</title>
        <authorList>
            <person name="Joergensen T.S."/>
            <person name="Alvarez Arevalo M."/>
            <person name="Sterndorff E.B."/>
            <person name="Faurdal D."/>
            <person name="Vuksanovic O."/>
            <person name="Mourched A.-S."/>
            <person name="Charusanti P."/>
            <person name="Shaw S."/>
            <person name="Blin K."/>
            <person name="Weber T."/>
        </authorList>
    </citation>
    <scope>NUCLEOTIDE SEQUENCE</scope>
    <source>
        <strain evidence="1">NBC 00180</strain>
    </source>
</reference>
<dbReference type="EMBL" id="CP108140">
    <property type="protein sequence ID" value="WTP91155.1"/>
    <property type="molecule type" value="Genomic_DNA"/>
</dbReference>